<feature type="region of interest" description="Disordered" evidence="2">
    <location>
        <begin position="67"/>
        <end position="96"/>
    </location>
</feature>
<evidence type="ECO:0000256" key="2">
    <source>
        <dbReference type="SAM" id="MobiDB-lite"/>
    </source>
</evidence>
<dbReference type="GO" id="GO:0008270">
    <property type="term" value="F:zinc ion binding"/>
    <property type="evidence" value="ECO:0007669"/>
    <property type="project" value="UniProtKB-KW"/>
</dbReference>
<sequence length="96" mass="10993">MGHHDSHTRHVMRVFLIPKQRPPRSNNYSNSGRDNNGFNNNMSQLKSYRSNRSDQCFACGKPGHFAAHCDQHRRGGPSWQNSSQPQQPHSGNMHLQ</sequence>
<keyword evidence="1" id="KW-0862">Zinc</keyword>
<feature type="compositionally biased region" description="Basic residues" evidence="2">
    <location>
        <begin position="1"/>
        <end position="12"/>
    </location>
</feature>
<dbReference type="InterPro" id="IPR036875">
    <property type="entry name" value="Znf_CCHC_sf"/>
</dbReference>
<feature type="region of interest" description="Disordered" evidence="2">
    <location>
        <begin position="1"/>
        <end position="51"/>
    </location>
</feature>
<feature type="compositionally biased region" description="Polar residues" evidence="2">
    <location>
        <begin position="42"/>
        <end position="51"/>
    </location>
</feature>
<evidence type="ECO:0000259" key="3">
    <source>
        <dbReference type="PROSITE" id="PS50158"/>
    </source>
</evidence>
<dbReference type="SUPFAM" id="SSF57756">
    <property type="entry name" value="Retrovirus zinc finger-like domains"/>
    <property type="match status" value="1"/>
</dbReference>
<keyword evidence="1" id="KW-0479">Metal-binding</keyword>
<dbReference type="GO" id="GO:0003676">
    <property type="term" value="F:nucleic acid binding"/>
    <property type="evidence" value="ECO:0007669"/>
    <property type="project" value="InterPro"/>
</dbReference>
<accession>A0AAE1DEP3</accession>
<keyword evidence="5" id="KW-1185">Reference proteome</keyword>
<dbReference type="EMBL" id="JAWDGP010004208">
    <property type="protein sequence ID" value="KAK3766693.1"/>
    <property type="molecule type" value="Genomic_DNA"/>
</dbReference>
<reference evidence="4" key="1">
    <citation type="journal article" date="2023" name="G3 (Bethesda)">
        <title>A reference genome for the long-term kleptoplast-retaining sea slug Elysia crispata morphotype clarki.</title>
        <authorList>
            <person name="Eastman K.E."/>
            <person name="Pendleton A.L."/>
            <person name="Shaikh M.A."/>
            <person name="Suttiyut T."/>
            <person name="Ogas R."/>
            <person name="Tomko P."/>
            <person name="Gavelis G."/>
            <person name="Widhalm J.R."/>
            <person name="Wisecaver J.H."/>
        </authorList>
    </citation>
    <scope>NUCLEOTIDE SEQUENCE</scope>
    <source>
        <strain evidence="4">ECLA1</strain>
    </source>
</reference>
<dbReference type="PROSITE" id="PS50158">
    <property type="entry name" value="ZF_CCHC"/>
    <property type="match status" value="1"/>
</dbReference>
<name>A0AAE1DEP3_9GAST</name>
<organism evidence="4 5">
    <name type="scientific">Elysia crispata</name>
    <name type="common">lettuce slug</name>
    <dbReference type="NCBI Taxonomy" id="231223"/>
    <lineage>
        <taxon>Eukaryota</taxon>
        <taxon>Metazoa</taxon>
        <taxon>Spiralia</taxon>
        <taxon>Lophotrochozoa</taxon>
        <taxon>Mollusca</taxon>
        <taxon>Gastropoda</taxon>
        <taxon>Heterobranchia</taxon>
        <taxon>Euthyneura</taxon>
        <taxon>Panpulmonata</taxon>
        <taxon>Sacoglossa</taxon>
        <taxon>Placobranchoidea</taxon>
        <taxon>Plakobranchidae</taxon>
        <taxon>Elysia</taxon>
    </lineage>
</organism>
<evidence type="ECO:0000313" key="5">
    <source>
        <dbReference type="Proteomes" id="UP001283361"/>
    </source>
</evidence>
<comment type="caution">
    <text evidence="4">The sequence shown here is derived from an EMBL/GenBank/DDBJ whole genome shotgun (WGS) entry which is preliminary data.</text>
</comment>
<feature type="domain" description="CCHC-type" evidence="3">
    <location>
        <begin position="56"/>
        <end position="71"/>
    </location>
</feature>
<dbReference type="SMART" id="SM00343">
    <property type="entry name" value="ZnF_C2HC"/>
    <property type="match status" value="1"/>
</dbReference>
<proteinExistence type="predicted"/>
<dbReference type="Pfam" id="PF00098">
    <property type="entry name" value="zf-CCHC"/>
    <property type="match status" value="1"/>
</dbReference>
<dbReference type="InterPro" id="IPR001878">
    <property type="entry name" value="Znf_CCHC"/>
</dbReference>
<feature type="compositionally biased region" description="Low complexity" evidence="2">
    <location>
        <begin position="76"/>
        <end position="96"/>
    </location>
</feature>
<gene>
    <name evidence="4" type="ORF">RRG08_042471</name>
</gene>
<dbReference type="Proteomes" id="UP001283361">
    <property type="component" value="Unassembled WGS sequence"/>
</dbReference>
<keyword evidence="1" id="KW-0863">Zinc-finger</keyword>
<evidence type="ECO:0000313" key="4">
    <source>
        <dbReference type="EMBL" id="KAK3766693.1"/>
    </source>
</evidence>
<evidence type="ECO:0000256" key="1">
    <source>
        <dbReference type="PROSITE-ProRule" id="PRU00047"/>
    </source>
</evidence>
<feature type="compositionally biased region" description="Low complexity" evidence="2">
    <location>
        <begin position="29"/>
        <end position="41"/>
    </location>
</feature>
<dbReference type="Gene3D" id="4.10.60.10">
    <property type="entry name" value="Zinc finger, CCHC-type"/>
    <property type="match status" value="1"/>
</dbReference>
<protein>
    <recommendedName>
        <fullName evidence="3">CCHC-type domain-containing protein</fullName>
    </recommendedName>
</protein>
<dbReference type="AlphaFoldDB" id="A0AAE1DEP3"/>